<evidence type="ECO:0000313" key="21">
    <source>
        <dbReference type="EMBL" id="ONM09628.1"/>
    </source>
</evidence>
<dbReference type="SMR" id="A0A1D6L5P7"/>
<evidence type="ECO:0000256" key="8">
    <source>
        <dbReference type="ARBA" id="ARBA00022837"/>
    </source>
</evidence>
<evidence type="ECO:0000256" key="15">
    <source>
        <dbReference type="PIRSR" id="PIRSR600823-2"/>
    </source>
</evidence>
<dbReference type="EMBL" id="CM007647">
    <property type="protein sequence ID" value="ONM09628.1"/>
    <property type="molecule type" value="Genomic_DNA"/>
</dbReference>
<feature type="binding site" evidence="16">
    <location>
        <position position="261"/>
    </location>
    <ligand>
        <name>Ca(2+)</name>
        <dbReference type="ChEBI" id="CHEBI:29108"/>
        <label>2</label>
    </ligand>
</feature>
<comment type="cofactor">
    <cofactor evidence="16 19">
        <name>heme b</name>
        <dbReference type="ChEBI" id="CHEBI:60344"/>
    </cofactor>
    <text evidence="16 19">Binds 1 heme b (iron(II)-protoporphyrin IX) group per subunit.</text>
</comment>
<dbReference type="FunFam" id="1.10.420.10:FF:000001">
    <property type="entry name" value="Peroxidase"/>
    <property type="match status" value="1"/>
</dbReference>
<evidence type="ECO:0000256" key="10">
    <source>
        <dbReference type="ARBA" id="ARBA00023004"/>
    </source>
</evidence>
<feature type="active site" description="Proton acceptor" evidence="14">
    <location>
        <position position="72"/>
    </location>
</feature>
<keyword evidence="11 18" id="KW-1015">Disulfide bond</keyword>
<evidence type="ECO:0000256" key="5">
    <source>
        <dbReference type="ARBA" id="ARBA00022559"/>
    </source>
</evidence>
<feature type="binding site" evidence="16">
    <location>
        <position position="82"/>
    </location>
    <ligand>
        <name>Ca(2+)</name>
        <dbReference type="ChEBI" id="CHEBI:29108"/>
        <label>1</label>
    </ligand>
</feature>
<feature type="binding site" evidence="15">
    <location>
        <position position="170"/>
    </location>
    <ligand>
        <name>substrate</name>
    </ligand>
</feature>
<keyword evidence="8 16" id="KW-0106">Calcium</keyword>
<reference evidence="21" key="1">
    <citation type="submission" date="2015-12" db="EMBL/GenBank/DDBJ databases">
        <title>Update maize B73 reference genome by single molecule sequencing technologies.</title>
        <authorList>
            <consortium name="Maize Genome Sequencing Project"/>
            <person name="Ware D."/>
        </authorList>
    </citation>
    <scope>NUCLEOTIDE SEQUENCE [LARGE SCALE GENOMIC DNA]</scope>
    <source>
        <tissue evidence="21">Seedling</tissue>
    </source>
</reference>
<evidence type="ECO:0000256" key="3">
    <source>
        <dbReference type="ARBA" id="ARBA00004613"/>
    </source>
</evidence>
<feature type="disulfide bond" evidence="18">
    <location>
        <begin position="41"/>
        <end position="122"/>
    </location>
</feature>
<dbReference type="GO" id="GO:0020037">
    <property type="term" value="F:heme binding"/>
    <property type="evidence" value="ECO:0007669"/>
    <property type="project" value="UniProtKB-UniRule"/>
</dbReference>
<dbReference type="FunFam" id="1.10.520.10:FF:000008">
    <property type="entry name" value="Peroxidase"/>
    <property type="match status" value="1"/>
</dbReference>
<dbReference type="EC" id="1.11.1.7" evidence="4 19"/>
<dbReference type="PaxDb" id="4577-GRMZM2G047656_P01"/>
<dbReference type="eggNOG" id="ENOG502R1PV">
    <property type="taxonomic scope" value="Eukaryota"/>
</dbReference>
<dbReference type="InterPro" id="IPR002016">
    <property type="entry name" value="Haem_peroxidase"/>
</dbReference>
<dbReference type="FunCoup" id="A0A1D6L5P7">
    <property type="interactions" value="173"/>
</dbReference>
<dbReference type="PRINTS" id="PR00458">
    <property type="entry name" value="PEROXIDASE"/>
</dbReference>
<sequence length="333" mass="35020">MALPSAGKALPLVVVLAVAVVASLAQPGAADLRPNYYASSCPNVEAIVRGVVQQRLQATIRTVGSTVRLFFHDCFVEGCDGSVLIESTPRNQAEKDAPDNRSLAPEGFDTVRSAKAAVEAACPDTVSCADVLALATRDAIFMSGGPFFQVELGRLDGLSSTASSVPGQLPEPNQSMDQLLAVFNAHGLGMSDLVALSAAAHSVGLAHCSKFASRLYSFRPGQPTDPTLNPRYASFLASKCPNGGGADSLVLMDQATPSRFDNQYYRNLQDGGGLLASDQLLYADGRTRPAVDSLANSTAAFHRAFADAIVRLGRVGAKSSARGNIRKRCDVFN</sequence>
<evidence type="ECO:0000256" key="18">
    <source>
        <dbReference type="PIRSR" id="PIRSR600823-5"/>
    </source>
</evidence>
<dbReference type="Gene3D" id="1.10.520.10">
    <property type="match status" value="1"/>
</dbReference>
<dbReference type="PANTHER" id="PTHR31517:SF8">
    <property type="entry name" value="PEROXIDASE"/>
    <property type="match status" value="1"/>
</dbReference>
<dbReference type="OMA" id="NLESIMR"/>
<feature type="binding site" description="axial binding residue" evidence="16">
    <location>
        <position position="201"/>
    </location>
    <ligand>
        <name>heme b</name>
        <dbReference type="ChEBI" id="CHEBI:60344"/>
    </ligand>
    <ligandPart>
        <name>Fe</name>
        <dbReference type="ChEBI" id="CHEBI:18248"/>
    </ligandPart>
</feature>
<keyword evidence="19" id="KW-0964">Secreted</keyword>
<comment type="catalytic activity">
    <reaction evidence="1 19">
        <text>2 a phenolic donor + H2O2 = 2 a phenolic radical donor + 2 H2O</text>
        <dbReference type="Rhea" id="RHEA:56136"/>
        <dbReference type="ChEBI" id="CHEBI:15377"/>
        <dbReference type="ChEBI" id="CHEBI:16240"/>
        <dbReference type="ChEBI" id="CHEBI:139520"/>
        <dbReference type="ChEBI" id="CHEBI:139521"/>
        <dbReference type="EC" id="1.11.1.7"/>
    </reaction>
</comment>
<keyword evidence="5 19" id="KW-0575">Peroxidase</keyword>
<keyword evidence="13 19" id="KW-0376">Hydrogen peroxide</keyword>
<comment type="function">
    <text evidence="2">Removal of H(2)O(2), oxidation of toxic reductants, biosynthesis and degradation of lignin, suberization, auxin catabolism, response to environmental stresses such as wounding, pathogen attack and oxidative stress. These functions might be dependent on each isozyme/isoform in each plant tissue.</text>
</comment>
<dbReference type="InterPro" id="IPR010255">
    <property type="entry name" value="Haem_peroxidase_sf"/>
</dbReference>
<dbReference type="PROSITE" id="PS50873">
    <property type="entry name" value="PEROXIDASE_4"/>
    <property type="match status" value="1"/>
</dbReference>
<dbReference type="STRING" id="4577.A0A1D6L5P7"/>
<evidence type="ECO:0000256" key="12">
    <source>
        <dbReference type="ARBA" id="ARBA00023283"/>
    </source>
</evidence>
<dbReference type="PRINTS" id="PR00461">
    <property type="entry name" value="PLPEROXIDASE"/>
</dbReference>
<comment type="cofactor">
    <cofactor evidence="16 19">
        <name>Ca(2+)</name>
        <dbReference type="ChEBI" id="CHEBI:29108"/>
    </cofactor>
    <text evidence="16 19">Binds 2 calcium ions per subunit.</text>
</comment>
<feature type="binding site" evidence="16">
    <location>
        <position position="73"/>
    </location>
    <ligand>
        <name>Ca(2+)</name>
        <dbReference type="ChEBI" id="CHEBI:29108"/>
        <label>1</label>
    </ligand>
</feature>
<evidence type="ECO:0000256" key="19">
    <source>
        <dbReference type="RuleBase" id="RU362060"/>
    </source>
</evidence>
<dbReference type="SUPFAM" id="SSF48113">
    <property type="entry name" value="Heme-dependent peroxidases"/>
    <property type="match status" value="1"/>
</dbReference>
<feature type="domain" description="Plant heme peroxidase family profile" evidence="20">
    <location>
        <begin position="31"/>
        <end position="333"/>
    </location>
</feature>
<comment type="subcellular location">
    <subcellularLocation>
        <location evidence="3 19">Secreted</location>
    </subcellularLocation>
</comment>
<feature type="chain" id="PRO_5011125470" description="Peroxidase" evidence="19">
    <location>
        <begin position="26"/>
        <end position="333"/>
    </location>
</feature>
<evidence type="ECO:0000256" key="1">
    <source>
        <dbReference type="ARBA" id="ARBA00000189"/>
    </source>
</evidence>
<evidence type="ECO:0000256" key="16">
    <source>
        <dbReference type="PIRSR" id="PIRSR600823-3"/>
    </source>
</evidence>
<evidence type="ECO:0000256" key="14">
    <source>
        <dbReference type="PIRSR" id="PIRSR600823-1"/>
    </source>
</evidence>
<evidence type="ECO:0000256" key="4">
    <source>
        <dbReference type="ARBA" id="ARBA00012313"/>
    </source>
</evidence>
<feature type="disulfide bond" evidence="18">
    <location>
        <begin position="74"/>
        <end position="79"/>
    </location>
</feature>
<dbReference type="InterPro" id="IPR019794">
    <property type="entry name" value="Peroxidases_AS"/>
</dbReference>
<feature type="disulfide bond" evidence="18">
    <location>
        <begin position="128"/>
        <end position="329"/>
    </location>
</feature>
<evidence type="ECO:0000259" key="20">
    <source>
        <dbReference type="PROSITE" id="PS50873"/>
    </source>
</evidence>
<dbReference type="Pfam" id="PF00141">
    <property type="entry name" value="peroxidase"/>
    <property type="match status" value="1"/>
</dbReference>
<keyword evidence="6 19" id="KW-0349">Heme</keyword>
<evidence type="ECO:0000256" key="6">
    <source>
        <dbReference type="ARBA" id="ARBA00022617"/>
    </source>
</evidence>
<evidence type="ECO:0000256" key="17">
    <source>
        <dbReference type="PIRSR" id="PIRSR600823-4"/>
    </source>
</evidence>
<proteinExistence type="inferred from homology"/>
<evidence type="ECO:0000256" key="11">
    <source>
        <dbReference type="ARBA" id="ARBA00023157"/>
    </source>
</evidence>
<dbReference type="GO" id="GO:0140825">
    <property type="term" value="F:lactoperoxidase activity"/>
    <property type="evidence" value="ECO:0007669"/>
    <property type="project" value="UniProtKB-EC"/>
</dbReference>
<feature type="signal peptide" evidence="19">
    <location>
        <begin position="1"/>
        <end position="25"/>
    </location>
</feature>
<keyword evidence="7 16" id="KW-0479">Metal-binding</keyword>
<dbReference type="GO" id="GO:0006979">
    <property type="term" value="P:response to oxidative stress"/>
    <property type="evidence" value="ECO:0007669"/>
    <property type="project" value="UniProtKB-UniRule"/>
</dbReference>
<feature type="disulfide bond" evidence="18">
    <location>
        <begin position="208"/>
        <end position="240"/>
    </location>
</feature>
<comment type="similarity">
    <text evidence="19">Belongs to the peroxidase family. Classical plant (class III) peroxidase subfamily.</text>
</comment>
<protein>
    <recommendedName>
        <fullName evidence="4 19">Peroxidase</fullName>
        <ecNumber evidence="4 19">1.11.1.7</ecNumber>
    </recommendedName>
</protein>
<feature type="binding site" evidence="16">
    <location>
        <position position="253"/>
    </location>
    <ligand>
        <name>Ca(2+)</name>
        <dbReference type="ChEBI" id="CHEBI:29108"/>
        <label>2</label>
    </ligand>
</feature>
<dbReference type="AlphaFoldDB" id="A0A1D6L5P7"/>
<dbReference type="GO" id="GO:0046872">
    <property type="term" value="F:metal ion binding"/>
    <property type="evidence" value="ECO:0007669"/>
    <property type="project" value="UniProtKB-UniRule"/>
</dbReference>
<dbReference type="InterPro" id="IPR000823">
    <property type="entry name" value="Peroxidase_pln"/>
</dbReference>
<feature type="binding site" evidence="16">
    <location>
        <position position="256"/>
    </location>
    <ligand>
        <name>Ca(2+)</name>
        <dbReference type="ChEBI" id="CHEBI:29108"/>
        <label>2</label>
    </ligand>
</feature>
<evidence type="ECO:0000256" key="9">
    <source>
        <dbReference type="ARBA" id="ARBA00023002"/>
    </source>
</evidence>
<name>A0A1D6L5P7_MAIZE</name>
<gene>
    <name evidence="21" type="ORF">ZEAMMB73_Zm00001d034128</name>
</gene>
<feature type="binding site" evidence="16">
    <location>
        <position position="78"/>
    </location>
    <ligand>
        <name>Ca(2+)</name>
        <dbReference type="ChEBI" id="CHEBI:29108"/>
        <label>1</label>
    </ligand>
</feature>
<dbReference type="Gene3D" id="1.10.420.10">
    <property type="entry name" value="Peroxidase, domain 2"/>
    <property type="match status" value="1"/>
</dbReference>
<dbReference type="ExpressionAtlas" id="A0A1D6L5P7">
    <property type="expression patterns" value="baseline and differential"/>
</dbReference>
<keyword evidence="10 16" id="KW-0408">Iron</keyword>
<dbReference type="CDD" id="cd00693">
    <property type="entry name" value="secretory_peroxidase"/>
    <property type="match status" value="1"/>
</dbReference>
<feature type="binding site" evidence="16">
    <location>
        <position position="80"/>
    </location>
    <ligand>
        <name>Ca(2+)</name>
        <dbReference type="ChEBI" id="CHEBI:29108"/>
        <label>1</label>
    </ligand>
</feature>
<feature type="binding site" evidence="16">
    <location>
        <position position="94"/>
    </location>
    <ligand>
        <name>Ca(2+)</name>
        <dbReference type="ChEBI" id="CHEBI:29108"/>
        <label>1</label>
    </ligand>
</feature>
<dbReference type="InterPro" id="IPR033905">
    <property type="entry name" value="Secretory_peroxidase"/>
</dbReference>
<keyword evidence="12" id="KW-0873">Pyrrolidone carboxylic acid</keyword>
<evidence type="ECO:0000256" key="13">
    <source>
        <dbReference type="ARBA" id="ARBA00023324"/>
    </source>
</evidence>
<dbReference type="PROSITE" id="PS00436">
    <property type="entry name" value="PEROXIDASE_2"/>
    <property type="match status" value="1"/>
</dbReference>
<dbReference type="PANTHER" id="PTHR31517">
    <property type="match status" value="1"/>
</dbReference>
<keyword evidence="19" id="KW-0732">Signal</keyword>
<evidence type="ECO:0000256" key="7">
    <source>
        <dbReference type="ARBA" id="ARBA00022723"/>
    </source>
</evidence>
<dbReference type="InParanoid" id="A0A1D6L5P7"/>
<dbReference type="GO" id="GO:0005576">
    <property type="term" value="C:extracellular region"/>
    <property type="evidence" value="ECO:0007669"/>
    <property type="project" value="UniProtKB-SubCell"/>
</dbReference>
<feature type="binding site" evidence="16">
    <location>
        <position position="76"/>
    </location>
    <ligand>
        <name>Ca(2+)</name>
        <dbReference type="ChEBI" id="CHEBI:29108"/>
        <label>1</label>
    </ligand>
</feature>
<dbReference type="GO" id="GO:0042744">
    <property type="term" value="P:hydrogen peroxide catabolic process"/>
    <property type="evidence" value="ECO:0007669"/>
    <property type="project" value="UniProtKB-KW"/>
</dbReference>
<keyword evidence="9 19" id="KW-0560">Oxidoreductase</keyword>
<feature type="site" description="Transition state stabilizer" evidence="17">
    <location>
        <position position="68"/>
    </location>
</feature>
<organism evidence="21">
    <name type="scientific">Zea mays</name>
    <name type="common">Maize</name>
    <dbReference type="NCBI Taxonomy" id="4577"/>
    <lineage>
        <taxon>Eukaryota</taxon>
        <taxon>Viridiplantae</taxon>
        <taxon>Streptophyta</taxon>
        <taxon>Embryophyta</taxon>
        <taxon>Tracheophyta</taxon>
        <taxon>Spermatophyta</taxon>
        <taxon>Magnoliopsida</taxon>
        <taxon>Liliopsida</taxon>
        <taxon>Poales</taxon>
        <taxon>Poaceae</taxon>
        <taxon>PACMAD clade</taxon>
        <taxon>Panicoideae</taxon>
        <taxon>Andropogonodae</taxon>
        <taxon>Andropogoneae</taxon>
        <taxon>Tripsacinae</taxon>
        <taxon>Zea</taxon>
    </lineage>
</organism>
<evidence type="ECO:0000256" key="2">
    <source>
        <dbReference type="ARBA" id="ARBA00002322"/>
    </source>
</evidence>
<accession>A0A1D6L5P7</accession>